<proteinExistence type="predicted"/>
<name>A0A8T0WJG4_PANVG</name>
<protein>
    <submittedName>
        <fullName evidence="1">Uncharacterized protein</fullName>
    </submittedName>
</protein>
<keyword evidence="2" id="KW-1185">Reference proteome</keyword>
<organism evidence="1 2">
    <name type="scientific">Panicum virgatum</name>
    <name type="common">Blackwell switchgrass</name>
    <dbReference type="NCBI Taxonomy" id="38727"/>
    <lineage>
        <taxon>Eukaryota</taxon>
        <taxon>Viridiplantae</taxon>
        <taxon>Streptophyta</taxon>
        <taxon>Embryophyta</taxon>
        <taxon>Tracheophyta</taxon>
        <taxon>Spermatophyta</taxon>
        <taxon>Magnoliopsida</taxon>
        <taxon>Liliopsida</taxon>
        <taxon>Poales</taxon>
        <taxon>Poaceae</taxon>
        <taxon>PACMAD clade</taxon>
        <taxon>Panicoideae</taxon>
        <taxon>Panicodae</taxon>
        <taxon>Paniceae</taxon>
        <taxon>Panicinae</taxon>
        <taxon>Panicum</taxon>
        <taxon>Panicum sect. Hiantes</taxon>
    </lineage>
</organism>
<accession>A0A8T0WJG4</accession>
<sequence>MELPPPWPPESADVFRCLDYKLRNTAKMLKSWSAKHVGAVRLQLAIAKEIVLRLDAAQDRRSLAPHELALRRKAKLCSLGLASLQRTMVRQRARITYLAEGDASTRFFRLQACHRNRKGHIPKLKTSDAVLVNDEEMASAFFDHYDTLLGTPGT</sequence>
<dbReference type="AlphaFoldDB" id="A0A8T0WJG4"/>
<comment type="caution">
    <text evidence="1">The sequence shown here is derived from an EMBL/GenBank/DDBJ whole genome shotgun (WGS) entry which is preliminary data.</text>
</comment>
<reference evidence="1" key="1">
    <citation type="submission" date="2020-05" db="EMBL/GenBank/DDBJ databases">
        <title>WGS assembly of Panicum virgatum.</title>
        <authorList>
            <person name="Lovell J.T."/>
            <person name="Jenkins J."/>
            <person name="Shu S."/>
            <person name="Juenger T.E."/>
            <person name="Schmutz J."/>
        </authorList>
    </citation>
    <scope>NUCLEOTIDE SEQUENCE</scope>
    <source>
        <strain evidence="1">AP13</strain>
    </source>
</reference>
<evidence type="ECO:0000313" key="2">
    <source>
        <dbReference type="Proteomes" id="UP000823388"/>
    </source>
</evidence>
<dbReference type="EMBL" id="CM029039">
    <property type="protein sequence ID" value="KAG2646197.1"/>
    <property type="molecule type" value="Genomic_DNA"/>
</dbReference>
<dbReference type="Proteomes" id="UP000823388">
    <property type="component" value="Chromosome 2K"/>
</dbReference>
<gene>
    <name evidence="1" type="ORF">PVAP13_2KG493410</name>
</gene>
<evidence type="ECO:0000313" key="1">
    <source>
        <dbReference type="EMBL" id="KAG2646197.1"/>
    </source>
</evidence>